<sequence length="116" mass="12435">MLNPSIYGSCVYSVQGGQFGDASYMQLKLKSSGCLRYGYGSQCGTACPFDAGVVTQGYVAGGRWTSAYTKQPRDGVQVVQATLRPAIFSLRPASHLSVCRRLGDRRLCKSDTVVVG</sequence>
<evidence type="ECO:0000313" key="1">
    <source>
        <dbReference type="EMBL" id="XAY07321.1"/>
    </source>
</evidence>
<dbReference type="RefSeq" id="WP_354698520.1">
    <property type="nucleotide sequence ID" value="NZ_CP114014.1"/>
</dbReference>
<name>A0AAU7B0D8_9ACTN</name>
<accession>A0AAU7B0D8</accession>
<reference evidence="1" key="1">
    <citation type="submission" date="2022-12" db="EMBL/GenBank/DDBJ databases">
        <title>Paraconexibacter alkalitolerans sp. nov. and Baekduia alba sp. nov., isolated from soil and emended description of the genera Paraconexibacter (Chun et al., 2020) and Baekduia (An et al., 2020).</title>
        <authorList>
            <person name="Vieira S."/>
            <person name="Huber K.J."/>
            <person name="Geppert A."/>
            <person name="Wolf J."/>
            <person name="Neumann-Schaal M."/>
            <person name="Muesken M."/>
            <person name="Overmann J."/>
        </authorList>
    </citation>
    <scope>NUCLEOTIDE SEQUENCE</scope>
    <source>
        <strain evidence="1">AEG42_29</strain>
    </source>
</reference>
<protein>
    <submittedName>
        <fullName evidence="1">Uncharacterized protein</fullName>
    </submittedName>
</protein>
<dbReference type="EMBL" id="CP114014">
    <property type="protein sequence ID" value="XAY07321.1"/>
    <property type="molecule type" value="Genomic_DNA"/>
</dbReference>
<gene>
    <name evidence="1" type="ORF">DSM112329_04202</name>
</gene>
<organism evidence="1">
    <name type="scientific">Paraconexibacter sp. AEG42_29</name>
    <dbReference type="NCBI Taxonomy" id="2997339"/>
    <lineage>
        <taxon>Bacteria</taxon>
        <taxon>Bacillati</taxon>
        <taxon>Actinomycetota</taxon>
        <taxon>Thermoleophilia</taxon>
        <taxon>Solirubrobacterales</taxon>
        <taxon>Paraconexibacteraceae</taxon>
        <taxon>Paraconexibacter</taxon>
    </lineage>
</organism>
<dbReference type="AlphaFoldDB" id="A0AAU7B0D8"/>
<dbReference type="KEGG" id="parq:DSM112329_04202"/>
<proteinExistence type="predicted"/>